<name>A0A0D0XBW8_9ACTN</name>
<keyword evidence="2 4" id="KW-0808">Transferase</keyword>
<dbReference type="InterPro" id="IPR050194">
    <property type="entry name" value="Glycosyltransferase_grp1"/>
</dbReference>
<accession>A0A0D0XBW8</accession>
<proteinExistence type="predicted"/>
<dbReference type="PANTHER" id="PTHR45947">
    <property type="entry name" value="SULFOQUINOVOSYL TRANSFERASE SQD2"/>
    <property type="match status" value="1"/>
</dbReference>
<comment type="caution">
    <text evidence="4">The sequence shown here is derived from an EMBL/GenBank/DDBJ whole genome shotgun (WGS) entry which is preliminary data.</text>
</comment>
<keyword evidence="5" id="KW-1185">Reference proteome</keyword>
<keyword evidence="1" id="KW-0328">Glycosyltransferase</keyword>
<evidence type="ECO:0000259" key="3">
    <source>
        <dbReference type="Pfam" id="PF13579"/>
    </source>
</evidence>
<evidence type="ECO:0000256" key="1">
    <source>
        <dbReference type="ARBA" id="ARBA00022676"/>
    </source>
</evidence>
<dbReference type="RefSeq" id="WP_043964333.1">
    <property type="nucleotide sequence ID" value="NZ_JXSX01000001.1"/>
</dbReference>
<dbReference type="PATRIC" id="fig|47853.6.peg.2536"/>
<dbReference type="AlphaFoldDB" id="A0A0D0XBW8"/>
<dbReference type="CDD" id="cd03794">
    <property type="entry name" value="GT4_WbuB-like"/>
    <property type="match status" value="1"/>
</dbReference>
<protein>
    <submittedName>
        <fullName evidence="4">Glycosyl transferase family 1</fullName>
    </submittedName>
</protein>
<dbReference type="InterPro" id="IPR028098">
    <property type="entry name" value="Glyco_trans_4-like_N"/>
</dbReference>
<dbReference type="Pfam" id="PF13579">
    <property type="entry name" value="Glyco_trans_4_4"/>
    <property type="match status" value="1"/>
</dbReference>
<reference evidence="4 5" key="1">
    <citation type="submission" date="2015-01" db="EMBL/GenBank/DDBJ databases">
        <title>Sequencing and annotation of Micromonospora carbonacea strain JXNU-1 genome.</title>
        <authorList>
            <person name="Long Z."/>
            <person name="Huang Y."/>
            <person name="Jiang Y."/>
        </authorList>
    </citation>
    <scope>NUCLEOTIDE SEQUENCE [LARGE SCALE GENOMIC DNA]</scope>
    <source>
        <strain evidence="4 5">JXNU-1</strain>
    </source>
</reference>
<evidence type="ECO:0000313" key="4">
    <source>
        <dbReference type="EMBL" id="KIR66905.1"/>
    </source>
</evidence>
<dbReference type="Gene3D" id="3.40.50.2000">
    <property type="entry name" value="Glycogen Phosphorylase B"/>
    <property type="match status" value="2"/>
</dbReference>
<feature type="domain" description="Glycosyltransferase subfamily 4-like N-terminal" evidence="3">
    <location>
        <begin position="18"/>
        <end position="202"/>
    </location>
</feature>
<dbReference type="Proteomes" id="UP000032254">
    <property type="component" value="Unassembled WGS sequence"/>
</dbReference>
<dbReference type="SUPFAM" id="SSF53756">
    <property type="entry name" value="UDP-Glycosyltransferase/glycogen phosphorylase"/>
    <property type="match status" value="1"/>
</dbReference>
<gene>
    <name evidence="4" type="ORF">TK50_11985</name>
</gene>
<evidence type="ECO:0000313" key="5">
    <source>
        <dbReference type="Proteomes" id="UP000032254"/>
    </source>
</evidence>
<dbReference type="OrthoDB" id="3180470at2"/>
<dbReference type="EMBL" id="JXSX01000001">
    <property type="protein sequence ID" value="KIR66905.1"/>
    <property type="molecule type" value="Genomic_DNA"/>
</dbReference>
<organism evidence="4 5">
    <name type="scientific">Micromonospora haikouensis</name>
    <dbReference type="NCBI Taxonomy" id="686309"/>
    <lineage>
        <taxon>Bacteria</taxon>
        <taxon>Bacillati</taxon>
        <taxon>Actinomycetota</taxon>
        <taxon>Actinomycetes</taxon>
        <taxon>Micromonosporales</taxon>
        <taxon>Micromonosporaceae</taxon>
        <taxon>Micromonospora</taxon>
    </lineage>
</organism>
<evidence type="ECO:0000256" key="2">
    <source>
        <dbReference type="ARBA" id="ARBA00022679"/>
    </source>
</evidence>
<dbReference type="GeneID" id="301304844"/>
<dbReference type="PANTHER" id="PTHR45947:SF3">
    <property type="entry name" value="SULFOQUINOVOSYL TRANSFERASE SQD2"/>
    <property type="match status" value="1"/>
</dbReference>
<sequence length="427" mass="47375">MRVGVVSLHYPPEPNFLVGEMVDELVSRGHEVRVLTGFPHYPKGRTYPGYQQRWRERTTKGRLTVLRTPVYPSHDASPLRRIATYTSFAVSSLPAGLHYLLDVDVIYVWHPPPTTFAAPALAHLLRHVPVLLHVQDLWPEAVTESGMSPEGWRGRAVHRLLDSGVRRLYRSADAIVAISPSMRDLVIRRGATPEKVEVVLNWTEESTFRPKPPTLAARTAIGHRGRCTVMYAGNIGPFQRVEVAVRAAAAAAARMDLVVVGSGIDEDRVRRLAQDLDATNVRFLGRLAPERMADLYAGAEYQVVTLRKLESFAGIVPSKIQSAMACGSPVIVSADGDAAQLVDTAQAGLTCPAEDWKALADRFLAAADLPEAERQLMARRARDAYLERMSRAVGVGRIETILHRISAARSDRRRQALGRDRRRADRR</sequence>
<dbReference type="Pfam" id="PF13692">
    <property type="entry name" value="Glyco_trans_1_4"/>
    <property type="match status" value="1"/>
</dbReference>
<dbReference type="GO" id="GO:0016758">
    <property type="term" value="F:hexosyltransferase activity"/>
    <property type="evidence" value="ECO:0007669"/>
    <property type="project" value="TreeGrafter"/>
</dbReference>
<dbReference type="GO" id="GO:1901137">
    <property type="term" value="P:carbohydrate derivative biosynthetic process"/>
    <property type="evidence" value="ECO:0007669"/>
    <property type="project" value="UniProtKB-ARBA"/>
</dbReference>